<dbReference type="Pfam" id="PF00155">
    <property type="entry name" value="Aminotran_1_2"/>
    <property type="match status" value="1"/>
</dbReference>
<comment type="similarity">
    <text evidence="2 6">Belongs to the class-I pyridoxal-phosphate-dependent aminotransferase family.</text>
</comment>
<dbReference type="PANTHER" id="PTHR46383:SF3">
    <property type="entry name" value="ASPARTATE AMINOTRANSFERASE-RELATED"/>
    <property type="match status" value="1"/>
</dbReference>
<dbReference type="GO" id="GO:0030170">
    <property type="term" value="F:pyridoxal phosphate binding"/>
    <property type="evidence" value="ECO:0007669"/>
    <property type="project" value="InterPro"/>
</dbReference>
<dbReference type="InterPro" id="IPR004838">
    <property type="entry name" value="NHTrfase_class1_PyrdxlP-BS"/>
</dbReference>
<dbReference type="CDD" id="cd00609">
    <property type="entry name" value="AAT_like"/>
    <property type="match status" value="1"/>
</dbReference>
<dbReference type="InterPro" id="IPR015422">
    <property type="entry name" value="PyrdxlP-dep_Trfase_small"/>
</dbReference>
<evidence type="ECO:0000256" key="5">
    <source>
        <dbReference type="ARBA" id="ARBA00022898"/>
    </source>
</evidence>
<dbReference type="EC" id="2.6.1.-" evidence="6"/>
<dbReference type="InterPro" id="IPR050596">
    <property type="entry name" value="AspAT/PAT-like"/>
</dbReference>
<evidence type="ECO:0000256" key="4">
    <source>
        <dbReference type="ARBA" id="ARBA00022679"/>
    </source>
</evidence>
<dbReference type="GO" id="GO:0006520">
    <property type="term" value="P:amino acid metabolic process"/>
    <property type="evidence" value="ECO:0007669"/>
    <property type="project" value="InterPro"/>
</dbReference>
<protein>
    <recommendedName>
        <fullName evidence="6">Aminotransferase</fullName>
        <ecNumber evidence="6">2.6.1.-</ecNumber>
    </recommendedName>
</protein>
<evidence type="ECO:0000259" key="7">
    <source>
        <dbReference type="Pfam" id="PF00155"/>
    </source>
</evidence>
<gene>
    <name evidence="8" type="ORF">EDD71_12743</name>
</gene>
<proteinExistence type="inferred from homology"/>
<evidence type="ECO:0000256" key="3">
    <source>
        <dbReference type="ARBA" id="ARBA00022576"/>
    </source>
</evidence>
<comment type="caution">
    <text evidence="8">The sequence shown here is derived from an EMBL/GenBank/DDBJ whole genome shotgun (WGS) entry which is preliminary data.</text>
</comment>
<dbReference type="GO" id="GO:0008483">
    <property type="term" value="F:transaminase activity"/>
    <property type="evidence" value="ECO:0007669"/>
    <property type="project" value="UniProtKB-KW"/>
</dbReference>
<dbReference type="SUPFAM" id="SSF53383">
    <property type="entry name" value="PLP-dependent transferases"/>
    <property type="match status" value="1"/>
</dbReference>
<reference evidence="8 9" key="1">
    <citation type="submission" date="2019-03" db="EMBL/GenBank/DDBJ databases">
        <title>Genomic Encyclopedia of Type Strains, Phase IV (KMG-IV): sequencing the most valuable type-strain genomes for metagenomic binning, comparative biology and taxonomic classification.</title>
        <authorList>
            <person name="Goeker M."/>
        </authorList>
    </citation>
    <scope>NUCLEOTIDE SEQUENCE [LARGE SCALE GENOMIC DNA]</scope>
    <source>
        <strain evidence="8 9">DSM 24455</strain>
    </source>
</reference>
<dbReference type="Gene3D" id="3.40.640.10">
    <property type="entry name" value="Type I PLP-dependent aspartate aminotransferase-like (Major domain)"/>
    <property type="match status" value="1"/>
</dbReference>
<evidence type="ECO:0000256" key="6">
    <source>
        <dbReference type="RuleBase" id="RU000481"/>
    </source>
</evidence>
<keyword evidence="5" id="KW-0663">Pyridoxal phosphate</keyword>
<dbReference type="EMBL" id="SOAZ01000027">
    <property type="protein sequence ID" value="TDT50578.1"/>
    <property type="molecule type" value="Genomic_DNA"/>
</dbReference>
<evidence type="ECO:0000256" key="1">
    <source>
        <dbReference type="ARBA" id="ARBA00001933"/>
    </source>
</evidence>
<evidence type="ECO:0000256" key="2">
    <source>
        <dbReference type="ARBA" id="ARBA00007441"/>
    </source>
</evidence>
<dbReference type="AlphaFoldDB" id="A0A4R7K983"/>
<dbReference type="Proteomes" id="UP000295325">
    <property type="component" value="Unassembled WGS sequence"/>
</dbReference>
<name>A0A4R7K983_9CLOT</name>
<dbReference type="RefSeq" id="WP_133629117.1">
    <property type="nucleotide sequence ID" value="NZ_SOAZ01000027.1"/>
</dbReference>
<dbReference type="PANTHER" id="PTHR46383">
    <property type="entry name" value="ASPARTATE AMINOTRANSFERASE"/>
    <property type="match status" value="1"/>
</dbReference>
<evidence type="ECO:0000313" key="9">
    <source>
        <dbReference type="Proteomes" id="UP000295325"/>
    </source>
</evidence>
<feature type="domain" description="Aminotransferase class I/classII large" evidence="7">
    <location>
        <begin position="33"/>
        <end position="380"/>
    </location>
</feature>
<dbReference type="InterPro" id="IPR015424">
    <property type="entry name" value="PyrdxlP-dep_Trfase"/>
</dbReference>
<keyword evidence="4 6" id="KW-0808">Transferase</keyword>
<dbReference type="InterPro" id="IPR015421">
    <property type="entry name" value="PyrdxlP-dep_Trfase_major"/>
</dbReference>
<sequence length="390" mass="43558">MKIEDMILTHVKNIPPSGIRKYFDLMNEMKGAISLGVGEPDFVTPWNVREAGIYSLEKGHTHYSSNAGFLELREEIAKYLNRKFNLEYDPRDQIIVTVGGSEGIDIALRALAGPGDEVIIPEPSFVAYKGCTIFTGATPVVINLRAEDQFKLTPQQLEEAITPRTKVVIMPFPNNPTGAIMTREELAAIVEVLKDKDLIVLSDEIYAELTYETSHVSIASFPEMRDKTIVVSGFSKAYAMTGWRLGYVCGHPALIDAMKKIHQYAIMCSPTTAQYAAIEALRNCEDDVNEMVKEYNRRRRVLVNGFRKMGLDCFEPLGAFYVFPSIKSTGLTSDEFCEKLLMTEKVLVVPGTAFGACGEGFIRACYASSMDNILEALRRIQRFIESQTTI</sequence>
<accession>A0A4R7K983</accession>
<dbReference type="InterPro" id="IPR004839">
    <property type="entry name" value="Aminotransferase_I/II_large"/>
</dbReference>
<dbReference type="FunFam" id="3.40.640.10:FF:000033">
    <property type="entry name" value="Aspartate aminotransferase"/>
    <property type="match status" value="1"/>
</dbReference>
<dbReference type="PROSITE" id="PS00105">
    <property type="entry name" value="AA_TRANSFER_CLASS_1"/>
    <property type="match status" value="1"/>
</dbReference>
<dbReference type="OrthoDB" id="9802328at2"/>
<comment type="cofactor">
    <cofactor evidence="1 6">
        <name>pyridoxal 5'-phosphate</name>
        <dbReference type="ChEBI" id="CHEBI:597326"/>
    </cofactor>
</comment>
<organism evidence="8 9">
    <name type="scientific">Fonticella tunisiensis</name>
    <dbReference type="NCBI Taxonomy" id="1096341"/>
    <lineage>
        <taxon>Bacteria</taxon>
        <taxon>Bacillati</taxon>
        <taxon>Bacillota</taxon>
        <taxon>Clostridia</taxon>
        <taxon>Eubacteriales</taxon>
        <taxon>Clostridiaceae</taxon>
        <taxon>Fonticella</taxon>
    </lineage>
</organism>
<keyword evidence="9" id="KW-1185">Reference proteome</keyword>
<keyword evidence="3 6" id="KW-0032">Aminotransferase</keyword>
<evidence type="ECO:0000313" key="8">
    <source>
        <dbReference type="EMBL" id="TDT50578.1"/>
    </source>
</evidence>
<dbReference type="Gene3D" id="3.90.1150.10">
    <property type="entry name" value="Aspartate Aminotransferase, domain 1"/>
    <property type="match status" value="1"/>
</dbReference>